<comment type="caution">
    <text evidence="11">The sequence shown here is derived from an EMBL/GenBank/DDBJ whole genome shotgun (WGS) entry which is preliminary data.</text>
</comment>
<dbReference type="Gene3D" id="3.10.20.310">
    <property type="entry name" value="membrane protein fhac"/>
    <property type="match status" value="1"/>
</dbReference>
<dbReference type="Proteomes" id="UP000753908">
    <property type="component" value="Unassembled WGS sequence"/>
</dbReference>
<dbReference type="Gene3D" id="2.40.160.50">
    <property type="entry name" value="membrane protein fhac: a member of the omp85/tpsb transporter family"/>
    <property type="match status" value="1"/>
</dbReference>
<evidence type="ECO:0000259" key="10">
    <source>
        <dbReference type="PROSITE" id="PS51779"/>
    </source>
</evidence>
<comment type="similarity">
    <text evidence="2">Belongs to the TPS (TC 1.B.20) family.</text>
</comment>
<protein>
    <submittedName>
        <fullName evidence="11">ShlB/FhaC/HecB family hemolysin secretion/activation protein</fullName>
    </submittedName>
</protein>
<evidence type="ECO:0000256" key="1">
    <source>
        <dbReference type="ARBA" id="ARBA00004442"/>
    </source>
</evidence>
<feature type="region of interest" description="Disordered" evidence="9">
    <location>
        <begin position="170"/>
        <end position="232"/>
    </location>
</feature>
<evidence type="ECO:0000256" key="8">
    <source>
        <dbReference type="ARBA" id="ARBA00023237"/>
    </source>
</evidence>
<reference evidence="11" key="1">
    <citation type="submission" date="2021-05" db="EMBL/GenBank/DDBJ databases">
        <authorList>
            <person name="Pietrasiak N."/>
            <person name="Ward R."/>
            <person name="Stajich J.E."/>
            <person name="Kurbessoian T."/>
        </authorList>
    </citation>
    <scope>NUCLEOTIDE SEQUENCE</scope>
    <source>
        <strain evidence="11">CPER-KK1</strain>
    </source>
</reference>
<evidence type="ECO:0000256" key="9">
    <source>
        <dbReference type="SAM" id="MobiDB-lite"/>
    </source>
</evidence>
<dbReference type="InterPro" id="IPR005565">
    <property type="entry name" value="Hemolysn_activator_HlyB_C"/>
</dbReference>
<evidence type="ECO:0000256" key="2">
    <source>
        <dbReference type="ARBA" id="ARBA00009055"/>
    </source>
</evidence>
<dbReference type="Pfam" id="PF03865">
    <property type="entry name" value="ShlB"/>
    <property type="match status" value="1"/>
</dbReference>
<dbReference type="PROSITE" id="PS51779">
    <property type="entry name" value="POTRA"/>
    <property type="match status" value="1"/>
</dbReference>
<evidence type="ECO:0000256" key="6">
    <source>
        <dbReference type="ARBA" id="ARBA00022927"/>
    </source>
</evidence>
<dbReference type="EMBL" id="JAHHIF010000011">
    <property type="protein sequence ID" value="MBW4544918.1"/>
    <property type="molecule type" value="Genomic_DNA"/>
</dbReference>
<dbReference type="InterPro" id="IPR034746">
    <property type="entry name" value="POTRA"/>
</dbReference>
<dbReference type="PANTHER" id="PTHR34597">
    <property type="entry name" value="SLR1661 PROTEIN"/>
    <property type="match status" value="1"/>
</dbReference>
<reference evidence="11" key="2">
    <citation type="journal article" date="2022" name="Microbiol. Resour. Announc.">
        <title>Metagenome Sequencing to Explore Phylogenomics of Terrestrial Cyanobacteria.</title>
        <authorList>
            <person name="Ward R.D."/>
            <person name="Stajich J.E."/>
            <person name="Johansen J.R."/>
            <person name="Huntemann M."/>
            <person name="Clum A."/>
            <person name="Foster B."/>
            <person name="Foster B."/>
            <person name="Roux S."/>
            <person name="Palaniappan K."/>
            <person name="Varghese N."/>
            <person name="Mukherjee S."/>
            <person name="Reddy T.B.K."/>
            <person name="Daum C."/>
            <person name="Copeland A."/>
            <person name="Chen I.A."/>
            <person name="Ivanova N.N."/>
            <person name="Kyrpides N.C."/>
            <person name="Shapiro N."/>
            <person name="Eloe-Fadrosh E.A."/>
            <person name="Pietrasiak N."/>
        </authorList>
    </citation>
    <scope>NUCLEOTIDE SEQUENCE</scope>
    <source>
        <strain evidence="11">CPER-KK1</strain>
    </source>
</reference>
<evidence type="ECO:0000256" key="5">
    <source>
        <dbReference type="ARBA" id="ARBA00022692"/>
    </source>
</evidence>
<gene>
    <name evidence="11" type="ORF">KME25_10810</name>
</gene>
<evidence type="ECO:0000313" key="12">
    <source>
        <dbReference type="Proteomes" id="UP000753908"/>
    </source>
</evidence>
<dbReference type="GO" id="GO:0098046">
    <property type="term" value="C:type V protein secretion system complex"/>
    <property type="evidence" value="ECO:0007669"/>
    <property type="project" value="TreeGrafter"/>
</dbReference>
<dbReference type="InterPro" id="IPR051544">
    <property type="entry name" value="TPS_OM_transporter"/>
</dbReference>
<evidence type="ECO:0000256" key="3">
    <source>
        <dbReference type="ARBA" id="ARBA00022448"/>
    </source>
</evidence>
<keyword evidence="4" id="KW-1134">Transmembrane beta strand</keyword>
<evidence type="ECO:0000313" key="11">
    <source>
        <dbReference type="EMBL" id="MBW4544918.1"/>
    </source>
</evidence>
<organism evidence="11 12">
    <name type="scientific">Symplocastrum torsivum CPER-KK1</name>
    <dbReference type="NCBI Taxonomy" id="450513"/>
    <lineage>
        <taxon>Bacteria</taxon>
        <taxon>Bacillati</taxon>
        <taxon>Cyanobacteriota</taxon>
        <taxon>Cyanophyceae</taxon>
        <taxon>Oscillatoriophycideae</taxon>
        <taxon>Oscillatoriales</taxon>
        <taxon>Microcoleaceae</taxon>
        <taxon>Symplocastrum</taxon>
    </lineage>
</organism>
<dbReference type="GO" id="GO:0046819">
    <property type="term" value="P:protein secretion by the type V secretion system"/>
    <property type="evidence" value="ECO:0007669"/>
    <property type="project" value="TreeGrafter"/>
</dbReference>
<keyword evidence="5" id="KW-0812">Transmembrane</keyword>
<keyword evidence="8" id="KW-0998">Cell outer membrane</keyword>
<feature type="compositionally biased region" description="Pro residues" evidence="9">
    <location>
        <begin position="215"/>
        <end position="229"/>
    </location>
</feature>
<dbReference type="GO" id="GO:0009279">
    <property type="term" value="C:cell outer membrane"/>
    <property type="evidence" value="ECO:0007669"/>
    <property type="project" value="UniProtKB-SubCell"/>
</dbReference>
<sequence length="728" mass="80007">MRLLWCEVLIKNTLALTEHSTLAAKRLQTNIAVRPTWLIRVNQVAPKALAVTGRGRTQRFLKNSPCCFINELPKSRLGSREQRLLHAFAPLCIGIACTSGTGALAATRTALPEPLDGSIDEVSNIKLSNETLSPSPESFGQGFFRLIPQPQAVEPGFLPSLIQDTSLQAQNLPTAPPVPPENLQPNPNQDRFLQPPTNPIPEPLRPEQPVQTPVTPEPPTQPPPTPSTPVSPTIQVQDIQVTGSTVFEADELEAITQPYEGQTLTLEQLRQVADAITQLYLERGYITSRAILVDQDVTNGVVEIRVLEGSLQEIQIEGTRRLNPSYIRSRVKLGAGTPLNTAELEDQLRLLRADPLFENVEASLRAGTQTGQSILIVRVVEADPFEGSFGIDNYSPPSVGSERLGINLLYRNLTGNGDTVAGSYYHTTRGGADSFDFTYRLPVNPMNGAVQLRTAINSNQIVEDEFSFLNIEGDSELYEISFEQPLIRTPREEFSLSLGFTIQESQSLIGGGFPFPGPGADEEGFTRTSVLKFGQNYLRRDVRGAWSLRSLFSLGTGWFDATINPDPIPDGRFFSWLGQVQRVQVLGEDNFLIVGADIQLTPDSLFPSQQFVVGGGQSLRGYRQNIRSGDNGVRFSVEDRITLQRDEAGASTLQLAPFFDAGIVWNVSDNPTPSPSQQFLAGVGMGLIWEPVPGLNLRADYAFPLVDLDDRGTNAQDEGFYFSVRYLF</sequence>
<dbReference type="Pfam" id="PF08479">
    <property type="entry name" value="POTRA_2"/>
    <property type="match status" value="1"/>
</dbReference>
<evidence type="ECO:0000256" key="4">
    <source>
        <dbReference type="ARBA" id="ARBA00022452"/>
    </source>
</evidence>
<feature type="domain" description="POTRA" evidence="10">
    <location>
        <begin position="234"/>
        <end position="309"/>
    </location>
</feature>
<dbReference type="AlphaFoldDB" id="A0A951U931"/>
<keyword evidence="3" id="KW-0813">Transport</keyword>
<accession>A0A951U931</accession>
<dbReference type="InterPro" id="IPR013686">
    <property type="entry name" value="Polypept-transport_assoc_ShlB"/>
</dbReference>
<keyword evidence="7" id="KW-0472">Membrane</keyword>
<evidence type="ECO:0000256" key="7">
    <source>
        <dbReference type="ARBA" id="ARBA00023136"/>
    </source>
</evidence>
<dbReference type="GO" id="GO:0008320">
    <property type="term" value="F:protein transmembrane transporter activity"/>
    <property type="evidence" value="ECO:0007669"/>
    <property type="project" value="TreeGrafter"/>
</dbReference>
<name>A0A951U931_9CYAN</name>
<comment type="subcellular location">
    <subcellularLocation>
        <location evidence="1">Cell outer membrane</location>
    </subcellularLocation>
</comment>
<dbReference type="PANTHER" id="PTHR34597:SF1">
    <property type="entry name" value="HEME_HEMOPEXIN TRANSPORTER PROTEIN HUXB"/>
    <property type="match status" value="1"/>
</dbReference>
<keyword evidence="6" id="KW-0653">Protein transport</keyword>
<proteinExistence type="inferred from homology"/>